<dbReference type="InterPro" id="IPR050979">
    <property type="entry name" value="LD-transpeptidase"/>
</dbReference>
<keyword evidence="5 6" id="KW-0961">Cell wall biogenesis/degradation</keyword>
<keyword evidence="3 6" id="KW-0133">Cell shape</keyword>
<gene>
    <name evidence="9" type="ORF">KDI_35980</name>
</gene>
<evidence type="ECO:0000259" key="8">
    <source>
        <dbReference type="PROSITE" id="PS52029"/>
    </source>
</evidence>
<dbReference type="PROSITE" id="PS51257">
    <property type="entry name" value="PROKAR_LIPOPROTEIN"/>
    <property type="match status" value="1"/>
</dbReference>
<feature type="active site" description="Proton donor/acceptor" evidence="6">
    <location>
        <position position="321"/>
    </location>
</feature>
<sequence>MHDLRGVFTTAKRPDGMLCLLCSLTLCLLLSACQLPGQTSAPTSSSQQPQASSTSAAPAISDSLKSQGSMELQTFQQWITQIKTYEGQTDSYQQQYLSDQHALQTARTVSSYQSALAQTRAHVTAIQLPAAKVEESRLQQQLQQQVSDWENKHPHHDSYNNITYKMGFEYDNQTGIGTWINDDLSAAKTLADYQQIIENTNMYLTNFKAYVANSSDTTPSNQVHQTDLQLLTTYHKMDREVLVVSLAEQTMRVYNQGKLTKTFQVTTGQPDKPTPPGSWWVESRQTHIVFKSSDPKGSRYWYPDTPINYGMQYHSNGYYVHDSWWRAEYGPNTQFPHQDVTGDTAADLGSHGCVNMSTNDAKWIYDHVQLFTGIIIY</sequence>
<feature type="active site" description="Nucleophile" evidence="6">
    <location>
        <position position="353"/>
    </location>
</feature>
<protein>
    <recommendedName>
        <fullName evidence="8">L,D-TPase catalytic domain-containing protein</fullName>
    </recommendedName>
</protein>
<dbReference type="Pfam" id="PF03734">
    <property type="entry name" value="YkuD"/>
    <property type="match status" value="1"/>
</dbReference>
<dbReference type="GO" id="GO:0008360">
    <property type="term" value="P:regulation of cell shape"/>
    <property type="evidence" value="ECO:0007669"/>
    <property type="project" value="UniProtKB-UniRule"/>
</dbReference>
<organism evidence="9 10">
    <name type="scientific">Dictyobacter arantiisoli</name>
    <dbReference type="NCBI Taxonomy" id="2014874"/>
    <lineage>
        <taxon>Bacteria</taxon>
        <taxon>Bacillati</taxon>
        <taxon>Chloroflexota</taxon>
        <taxon>Ktedonobacteria</taxon>
        <taxon>Ktedonobacterales</taxon>
        <taxon>Dictyobacteraceae</taxon>
        <taxon>Dictyobacter</taxon>
    </lineage>
</organism>
<dbReference type="GO" id="GO:0005576">
    <property type="term" value="C:extracellular region"/>
    <property type="evidence" value="ECO:0007669"/>
    <property type="project" value="TreeGrafter"/>
</dbReference>
<evidence type="ECO:0000256" key="5">
    <source>
        <dbReference type="ARBA" id="ARBA00023316"/>
    </source>
</evidence>
<feature type="region of interest" description="Disordered" evidence="7">
    <location>
        <begin position="39"/>
        <end position="63"/>
    </location>
</feature>
<dbReference type="Proteomes" id="UP000322530">
    <property type="component" value="Unassembled WGS sequence"/>
</dbReference>
<dbReference type="OrthoDB" id="139735at2"/>
<comment type="pathway">
    <text evidence="1 6">Cell wall biogenesis; peptidoglycan biosynthesis.</text>
</comment>
<keyword evidence="10" id="KW-1185">Reference proteome</keyword>
<dbReference type="GO" id="GO:0071555">
    <property type="term" value="P:cell wall organization"/>
    <property type="evidence" value="ECO:0007669"/>
    <property type="project" value="UniProtKB-UniRule"/>
</dbReference>
<evidence type="ECO:0000256" key="6">
    <source>
        <dbReference type="PROSITE-ProRule" id="PRU01373"/>
    </source>
</evidence>
<dbReference type="EMBL" id="BIXY01000057">
    <property type="protein sequence ID" value="GCF10034.1"/>
    <property type="molecule type" value="Genomic_DNA"/>
</dbReference>
<dbReference type="PANTHER" id="PTHR30582">
    <property type="entry name" value="L,D-TRANSPEPTIDASE"/>
    <property type="match status" value="1"/>
</dbReference>
<keyword evidence="4 6" id="KW-0573">Peptidoglycan synthesis</keyword>
<dbReference type="InterPro" id="IPR005490">
    <property type="entry name" value="LD_TPept_cat_dom"/>
</dbReference>
<name>A0A5A5TGH2_9CHLR</name>
<evidence type="ECO:0000313" key="9">
    <source>
        <dbReference type="EMBL" id="GCF10034.1"/>
    </source>
</evidence>
<dbReference type="PANTHER" id="PTHR30582:SF2">
    <property type="entry name" value="L,D-TRANSPEPTIDASE YCIB-RELATED"/>
    <property type="match status" value="1"/>
</dbReference>
<dbReference type="GO" id="GO:0071972">
    <property type="term" value="F:peptidoglycan L,D-transpeptidase activity"/>
    <property type="evidence" value="ECO:0007669"/>
    <property type="project" value="TreeGrafter"/>
</dbReference>
<evidence type="ECO:0000256" key="4">
    <source>
        <dbReference type="ARBA" id="ARBA00022984"/>
    </source>
</evidence>
<reference evidence="9 10" key="1">
    <citation type="submission" date="2019-01" db="EMBL/GenBank/DDBJ databases">
        <title>Draft genome sequence of Dictyobacter sp. Uno17.</title>
        <authorList>
            <person name="Wang C.M."/>
            <person name="Zheng Y."/>
            <person name="Sakai Y."/>
            <person name="Abe K."/>
            <person name="Yokota A."/>
            <person name="Yabe S."/>
        </authorList>
    </citation>
    <scope>NUCLEOTIDE SEQUENCE [LARGE SCALE GENOMIC DNA]</scope>
    <source>
        <strain evidence="9 10">Uno17</strain>
    </source>
</reference>
<dbReference type="AlphaFoldDB" id="A0A5A5TGH2"/>
<dbReference type="Gene3D" id="2.40.440.10">
    <property type="entry name" value="L,D-transpeptidase catalytic domain-like"/>
    <property type="match status" value="1"/>
</dbReference>
<dbReference type="PROSITE" id="PS52029">
    <property type="entry name" value="LD_TPASE"/>
    <property type="match status" value="1"/>
</dbReference>
<comment type="caution">
    <text evidence="9">The sequence shown here is derived from an EMBL/GenBank/DDBJ whole genome shotgun (WGS) entry which is preliminary data.</text>
</comment>
<evidence type="ECO:0000256" key="3">
    <source>
        <dbReference type="ARBA" id="ARBA00022960"/>
    </source>
</evidence>
<evidence type="ECO:0000256" key="1">
    <source>
        <dbReference type="ARBA" id="ARBA00004752"/>
    </source>
</evidence>
<dbReference type="SUPFAM" id="SSF141523">
    <property type="entry name" value="L,D-transpeptidase catalytic domain-like"/>
    <property type="match status" value="1"/>
</dbReference>
<keyword evidence="2" id="KW-0808">Transferase</keyword>
<dbReference type="GO" id="GO:0016740">
    <property type="term" value="F:transferase activity"/>
    <property type="evidence" value="ECO:0007669"/>
    <property type="project" value="UniProtKB-KW"/>
</dbReference>
<proteinExistence type="predicted"/>
<dbReference type="GO" id="GO:0018104">
    <property type="term" value="P:peptidoglycan-protein cross-linking"/>
    <property type="evidence" value="ECO:0007669"/>
    <property type="project" value="TreeGrafter"/>
</dbReference>
<dbReference type="InterPro" id="IPR038063">
    <property type="entry name" value="Transpep_catalytic_dom"/>
</dbReference>
<evidence type="ECO:0000313" key="10">
    <source>
        <dbReference type="Proteomes" id="UP000322530"/>
    </source>
</evidence>
<evidence type="ECO:0000256" key="7">
    <source>
        <dbReference type="SAM" id="MobiDB-lite"/>
    </source>
</evidence>
<feature type="compositionally biased region" description="Low complexity" evidence="7">
    <location>
        <begin position="39"/>
        <end position="59"/>
    </location>
</feature>
<dbReference type="UniPathway" id="UPA00219"/>
<accession>A0A5A5TGH2</accession>
<dbReference type="CDD" id="cd16913">
    <property type="entry name" value="YkuD_like"/>
    <property type="match status" value="1"/>
</dbReference>
<dbReference type="RefSeq" id="WP_149402938.1">
    <property type="nucleotide sequence ID" value="NZ_BIXY01000057.1"/>
</dbReference>
<feature type="domain" description="L,D-TPase catalytic" evidence="8">
    <location>
        <begin position="240"/>
        <end position="377"/>
    </location>
</feature>
<evidence type="ECO:0000256" key="2">
    <source>
        <dbReference type="ARBA" id="ARBA00022679"/>
    </source>
</evidence>